<dbReference type="AlphaFoldDB" id="A0A6J5F341"/>
<dbReference type="Proteomes" id="UP000494363">
    <property type="component" value="Unassembled WGS sequence"/>
</dbReference>
<dbReference type="EMBL" id="CADIKH010000071">
    <property type="protein sequence ID" value="CAB3773249.1"/>
    <property type="molecule type" value="Genomic_DNA"/>
</dbReference>
<protein>
    <submittedName>
        <fullName evidence="1">Uncharacterized protein</fullName>
    </submittedName>
</protein>
<sequence length="97" mass="10431">MASASDLRVRCRIAGPAAIRPSLSLGRWVSPNASGLLMLLGPLCTVLAYPLESCPLEGGIGARHAVLGRGYMLGHCERSVLDFLMWLGEKSAKVDHW</sequence>
<organism evidence="1 2">
    <name type="scientific">Paraburkholderia humisilvae</name>
    <dbReference type="NCBI Taxonomy" id="627669"/>
    <lineage>
        <taxon>Bacteria</taxon>
        <taxon>Pseudomonadati</taxon>
        <taxon>Pseudomonadota</taxon>
        <taxon>Betaproteobacteria</taxon>
        <taxon>Burkholderiales</taxon>
        <taxon>Burkholderiaceae</taxon>
        <taxon>Paraburkholderia</taxon>
    </lineage>
</organism>
<evidence type="ECO:0000313" key="1">
    <source>
        <dbReference type="EMBL" id="CAB3773249.1"/>
    </source>
</evidence>
<name>A0A6J5F341_9BURK</name>
<reference evidence="1 2" key="1">
    <citation type="submission" date="2020-04" db="EMBL/GenBank/DDBJ databases">
        <authorList>
            <person name="De Canck E."/>
        </authorList>
    </citation>
    <scope>NUCLEOTIDE SEQUENCE [LARGE SCALE GENOMIC DNA]</scope>
    <source>
        <strain evidence="1 2">LMG 29542</strain>
    </source>
</reference>
<evidence type="ECO:0000313" key="2">
    <source>
        <dbReference type="Proteomes" id="UP000494363"/>
    </source>
</evidence>
<accession>A0A6J5F341</accession>
<keyword evidence="2" id="KW-1185">Reference proteome</keyword>
<proteinExistence type="predicted"/>
<gene>
    <name evidence="1" type="ORF">LMG29542_07160</name>
</gene>